<name>A0A5A7VAW8_CUCMM</name>
<organism evidence="1 2">
    <name type="scientific">Cucumis melo var. makuwa</name>
    <name type="common">Oriental melon</name>
    <dbReference type="NCBI Taxonomy" id="1194695"/>
    <lineage>
        <taxon>Eukaryota</taxon>
        <taxon>Viridiplantae</taxon>
        <taxon>Streptophyta</taxon>
        <taxon>Embryophyta</taxon>
        <taxon>Tracheophyta</taxon>
        <taxon>Spermatophyta</taxon>
        <taxon>Magnoliopsida</taxon>
        <taxon>eudicotyledons</taxon>
        <taxon>Gunneridae</taxon>
        <taxon>Pentapetalae</taxon>
        <taxon>rosids</taxon>
        <taxon>fabids</taxon>
        <taxon>Cucurbitales</taxon>
        <taxon>Cucurbitaceae</taxon>
        <taxon>Benincaseae</taxon>
        <taxon>Cucumis</taxon>
    </lineage>
</organism>
<dbReference type="Gene3D" id="3.10.10.10">
    <property type="entry name" value="HIV Type 1 Reverse Transcriptase, subunit A, domain 1"/>
    <property type="match status" value="1"/>
</dbReference>
<dbReference type="Proteomes" id="UP000321393">
    <property type="component" value="Unassembled WGS sequence"/>
</dbReference>
<dbReference type="InterPro" id="IPR043502">
    <property type="entry name" value="DNA/RNA_pol_sf"/>
</dbReference>
<dbReference type="PANTHER" id="PTHR15503">
    <property type="entry name" value="LDOC1 RELATED"/>
    <property type="match status" value="1"/>
</dbReference>
<dbReference type="SUPFAM" id="SSF56672">
    <property type="entry name" value="DNA/RNA polymerases"/>
    <property type="match status" value="1"/>
</dbReference>
<keyword evidence="1" id="KW-0645">Protease</keyword>
<protein>
    <submittedName>
        <fullName evidence="1">Gag protease polyprotein</fullName>
    </submittedName>
</protein>
<accession>A0A5A7VAW8</accession>
<dbReference type="GO" id="GO:0006508">
    <property type="term" value="P:proteolysis"/>
    <property type="evidence" value="ECO:0007669"/>
    <property type="project" value="UniProtKB-KW"/>
</dbReference>
<gene>
    <name evidence="1" type="ORF">E6C27_scaffold548G00920</name>
</gene>
<keyword evidence="1" id="KW-0378">Hydrolase</keyword>
<dbReference type="OrthoDB" id="1738534at2759"/>
<evidence type="ECO:0000313" key="2">
    <source>
        <dbReference type="Proteomes" id="UP000321393"/>
    </source>
</evidence>
<dbReference type="AlphaFoldDB" id="A0A5A7VAW8"/>
<comment type="caution">
    <text evidence="1">The sequence shown here is derived from an EMBL/GenBank/DDBJ whole genome shotgun (WGS) entry which is preliminary data.</text>
</comment>
<evidence type="ECO:0000313" key="1">
    <source>
        <dbReference type="EMBL" id="KAA0064167.1"/>
    </source>
</evidence>
<dbReference type="GO" id="GO:0008233">
    <property type="term" value="F:peptidase activity"/>
    <property type="evidence" value="ECO:0007669"/>
    <property type="project" value="UniProtKB-KW"/>
</dbReference>
<dbReference type="PANTHER" id="PTHR15503:SF45">
    <property type="entry name" value="RNA-DIRECTED DNA POLYMERASE HOMOLOG"/>
    <property type="match status" value="1"/>
</dbReference>
<dbReference type="InterPro" id="IPR032567">
    <property type="entry name" value="RTL1-rel"/>
</dbReference>
<dbReference type="EMBL" id="SSTE01001908">
    <property type="protein sequence ID" value="KAA0064167.1"/>
    <property type="molecule type" value="Genomic_DNA"/>
</dbReference>
<sequence>MTMEQYDVYFDMLSRFAPEMVVTQSAKADKFVRAGLKLDLHDELPRLLTHREIDFVIELELNTVPISRAPYRMAPTKLKELKVQLQELLDKGFI</sequence>
<proteinExistence type="predicted"/>
<reference evidence="1 2" key="1">
    <citation type="submission" date="2019-08" db="EMBL/GenBank/DDBJ databases">
        <title>Draft genome sequences of two oriental melons (Cucumis melo L. var makuwa).</title>
        <authorList>
            <person name="Kwon S.-Y."/>
        </authorList>
    </citation>
    <scope>NUCLEOTIDE SEQUENCE [LARGE SCALE GENOMIC DNA]</scope>
    <source>
        <strain evidence="2">cv. SW 3</strain>
        <tissue evidence="1">Leaf</tissue>
    </source>
</reference>